<dbReference type="GO" id="GO:0003677">
    <property type="term" value="F:DNA binding"/>
    <property type="evidence" value="ECO:0007669"/>
    <property type="project" value="InterPro"/>
</dbReference>
<dbReference type="Gene3D" id="1.10.260.40">
    <property type="entry name" value="lambda repressor-like DNA-binding domains"/>
    <property type="match status" value="1"/>
</dbReference>
<dbReference type="OrthoDB" id="9809730at2"/>
<comment type="caution">
    <text evidence="3">The sequence shown here is derived from an EMBL/GenBank/DDBJ whole genome shotgun (WGS) entry which is preliminary data.</text>
</comment>
<accession>A0A2W7II23</accession>
<feature type="compositionally biased region" description="Low complexity" evidence="1">
    <location>
        <begin position="120"/>
        <end position="129"/>
    </location>
</feature>
<reference evidence="3 4" key="1">
    <citation type="submission" date="2018-06" db="EMBL/GenBank/DDBJ databases">
        <title>Genomic Encyclopedia of Archaeal and Bacterial Type Strains, Phase II (KMG-II): from individual species to whole genera.</title>
        <authorList>
            <person name="Goeker M."/>
        </authorList>
    </citation>
    <scope>NUCLEOTIDE SEQUENCE [LARGE SCALE GENOMIC DNA]</scope>
    <source>
        <strain evidence="3 4">DSM 24525</strain>
    </source>
</reference>
<dbReference type="SUPFAM" id="SSF47413">
    <property type="entry name" value="lambda repressor-like DNA-binding domains"/>
    <property type="match status" value="1"/>
</dbReference>
<dbReference type="CDD" id="cd00093">
    <property type="entry name" value="HTH_XRE"/>
    <property type="match status" value="1"/>
</dbReference>
<dbReference type="PROSITE" id="PS50943">
    <property type="entry name" value="HTH_CROC1"/>
    <property type="match status" value="1"/>
</dbReference>
<dbReference type="AlphaFoldDB" id="A0A2W7II23"/>
<evidence type="ECO:0000313" key="4">
    <source>
        <dbReference type="Proteomes" id="UP000249688"/>
    </source>
</evidence>
<dbReference type="RefSeq" id="WP_111397954.1">
    <property type="nucleotide sequence ID" value="NZ_QKYU01000009.1"/>
</dbReference>
<feature type="domain" description="HTH cro/C1-type" evidence="2">
    <location>
        <begin position="8"/>
        <end position="66"/>
    </location>
</feature>
<evidence type="ECO:0000259" key="2">
    <source>
        <dbReference type="PROSITE" id="PS50943"/>
    </source>
</evidence>
<gene>
    <name evidence="3" type="ORF">C8P66_10942</name>
</gene>
<keyword evidence="4" id="KW-1185">Reference proteome</keyword>
<dbReference type="Proteomes" id="UP000249688">
    <property type="component" value="Unassembled WGS sequence"/>
</dbReference>
<dbReference type="InterPro" id="IPR001387">
    <property type="entry name" value="Cro/C1-type_HTH"/>
</dbReference>
<evidence type="ECO:0000256" key="1">
    <source>
        <dbReference type="SAM" id="MobiDB-lite"/>
    </source>
</evidence>
<feature type="region of interest" description="Disordered" evidence="1">
    <location>
        <begin position="119"/>
        <end position="142"/>
    </location>
</feature>
<sequence>MTPFGERLRALRKARGMRLKDLAEALQVSAPYLSALEHGRRGTPGPGLIHQVNEAFGLIWDEAEEMVRLARVSEPKVAIDTAGLDPEATRLANRLAARFRSLPPAAVAEIAAVLDRHAPAVRPRPAQAAHGDGRRGRRRASP</sequence>
<dbReference type="Pfam" id="PF13560">
    <property type="entry name" value="HTH_31"/>
    <property type="match status" value="1"/>
</dbReference>
<dbReference type="EMBL" id="QKYU01000009">
    <property type="protein sequence ID" value="PZW46545.1"/>
    <property type="molecule type" value="Genomic_DNA"/>
</dbReference>
<evidence type="ECO:0000313" key="3">
    <source>
        <dbReference type="EMBL" id="PZW46545.1"/>
    </source>
</evidence>
<proteinExistence type="predicted"/>
<protein>
    <submittedName>
        <fullName evidence="3">Transcriptional regulator with XRE-family HTH domain</fullName>
    </submittedName>
</protein>
<name>A0A2W7II23_9PROT</name>
<dbReference type="InterPro" id="IPR010982">
    <property type="entry name" value="Lambda_DNA-bd_dom_sf"/>
</dbReference>
<dbReference type="SMART" id="SM00530">
    <property type="entry name" value="HTH_XRE"/>
    <property type="match status" value="1"/>
</dbReference>
<organism evidence="3 4">
    <name type="scientific">Humitalea rosea</name>
    <dbReference type="NCBI Taxonomy" id="990373"/>
    <lineage>
        <taxon>Bacteria</taxon>
        <taxon>Pseudomonadati</taxon>
        <taxon>Pseudomonadota</taxon>
        <taxon>Alphaproteobacteria</taxon>
        <taxon>Acetobacterales</taxon>
        <taxon>Roseomonadaceae</taxon>
        <taxon>Humitalea</taxon>
    </lineage>
</organism>